<name>A0A9D4ME03_DREPO</name>
<evidence type="ECO:0000313" key="3">
    <source>
        <dbReference type="EMBL" id="KAH3874868.1"/>
    </source>
</evidence>
<gene>
    <name evidence="3" type="ORF">DPMN_038122</name>
</gene>
<feature type="domain" description="MAM" evidence="2">
    <location>
        <begin position="1"/>
        <end position="49"/>
    </location>
</feature>
<reference evidence="3" key="2">
    <citation type="submission" date="2020-11" db="EMBL/GenBank/DDBJ databases">
        <authorList>
            <person name="McCartney M.A."/>
            <person name="Auch B."/>
            <person name="Kono T."/>
            <person name="Mallez S."/>
            <person name="Becker A."/>
            <person name="Gohl D.M."/>
            <person name="Silverstein K.A.T."/>
            <person name="Koren S."/>
            <person name="Bechman K.B."/>
            <person name="Herman A."/>
            <person name="Abrahante J.E."/>
            <person name="Garbe J."/>
        </authorList>
    </citation>
    <scope>NUCLEOTIDE SEQUENCE</scope>
    <source>
        <strain evidence="3">Duluth1</strain>
        <tissue evidence="3">Whole animal</tissue>
    </source>
</reference>
<dbReference type="InterPro" id="IPR000998">
    <property type="entry name" value="MAM_dom"/>
</dbReference>
<dbReference type="InterPro" id="IPR013320">
    <property type="entry name" value="ConA-like_dom_sf"/>
</dbReference>
<dbReference type="Proteomes" id="UP000828390">
    <property type="component" value="Unassembled WGS sequence"/>
</dbReference>
<dbReference type="SUPFAM" id="SSF49899">
    <property type="entry name" value="Concanavalin A-like lectins/glucanases"/>
    <property type="match status" value="1"/>
</dbReference>
<dbReference type="PANTHER" id="PTHR23282">
    <property type="entry name" value="APICAL ENDOSOMAL GLYCOPROTEIN PRECURSOR"/>
    <property type="match status" value="1"/>
</dbReference>
<evidence type="ECO:0000313" key="4">
    <source>
        <dbReference type="Proteomes" id="UP000828390"/>
    </source>
</evidence>
<dbReference type="PANTHER" id="PTHR23282:SF142">
    <property type="entry name" value="MAM DOMAIN-CONTAINING PROTEIN"/>
    <property type="match status" value="1"/>
</dbReference>
<dbReference type="Gene3D" id="2.60.120.200">
    <property type="match status" value="1"/>
</dbReference>
<dbReference type="GO" id="GO:0016020">
    <property type="term" value="C:membrane"/>
    <property type="evidence" value="ECO:0007669"/>
    <property type="project" value="InterPro"/>
</dbReference>
<dbReference type="InterPro" id="IPR051560">
    <property type="entry name" value="MAM_domain-containing"/>
</dbReference>
<accession>A0A9D4ME03</accession>
<proteinExistence type="predicted"/>
<keyword evidence="4" id="KW-1185">Reference proteome</keyword>
<evidence type="ECO:0000256" key="1">
    <source>
        <dbReference type="SAM" id="MobiDB-lite"/>
    </source>
</evidence>
<sequence>MCTFDKGMCGWRDLPSDQFEHFDWKRHKGPSSTKGTGPPFDHTNGTLEGLKIKKDVVITQYYH</sequence>
<comment type="caution">
    <text evidence="3">The sequence shown here is derived from an EMBL/GenBank/DDBJ whole genome shotgun (WGS) entry which is preliminary data.</text>
</comment>
<protein>
    <recommendedName>
        <fullName evidence="2">MAM domain-containing protein</fullName>
    </recommendedName>
</protein>
<dbReference type="EMBL" id="JAIWYP010000002">
    <property type="protein sequence ID" value="KAH3874868.1"/>
    <property type="molecule type" value="Genomic_DNA"/>
</dbReference>
<dbReference type="Pfam" id="PF00629">
    <property type="entry name" value="MAM"/>
    <property type="match status" value="1"/>
</dbReference>
<dbReference type="AlphaFoldDB" id="A0A9D4ME03"/>
<feature type="region of interest" description="Disordered" evidence="1">
    <location>
        <begin position="25"/>
        <end position="46"/>
    </location>
</feature>
<evidence type="ECO:0000259" key="2">
    <source>
        <dbReference type="PROSITE" id="PS50060"/>
    </source>
</evidence>
<organism evidence="3 4">
    <name type="scientific">Dreissena polymorpha</name>
    <name type="common">Zebra mussel</name>
    <name type="synonym">Mytilus polymorpha</name>
    <dbReference type="NCBI Taxonomy" id="45954"/>
    <lineage>
        <taxon>Eukaryota</taxon>
        <taxon>Metazoa</taxon>
        <taxon>Spiralia</taxon>
        <taxon>Lophotrochozoa</taxon>
        <taxon>Mollusca</taxon>
        <taxon>Bivalvia</taxon>
        <taxon>Autobranchia</taxon>
        <taxon>Heteroconchia</taxon>
        <taxon>Euheterodonta</taxon>
        <taxon>Imparidentia</taxon>
        <taxon>Neoheterodontei</taxon>
        <taxon>Myida</taxon>
        <taxon>Dreissenoidea</taxon>
        <taxon>Dreissenidae</taxon>
        <taxon>Dreissena</taxon>
    </lineage>
</organism>
<reference evidence="3" key="1">
    <citation type="journal article" date="2019" name="bioRxiv">
        <title>The Genome of the Zebra Mussel, Dreissena polymorpha: A Resource for Invasive Species Research.</title>
        <authorList>
            <person name="McCartney M.A."/>
            <person name="Auch B."/>
            <person name="Kono T."/>
            <person name="Mallez S."/>
            <person name="Zhang Y."/>
            <person name="Obille A."/>
            <person name="Becker A."/>
            <person name="Abrahante J.E."/>
            <person name="Garbe J."/>
            <person name="Badalamenti J.P."/>
            <person name="Herman A."/>
            <person name="Mangelson H."/>
            <person name="Liachko I."/>
            <person name="Sullivan S."/>
            <person name="Sone E.D."/>
            <person name="Koren S."/>
            <person name="Silverstein K.A.T."/>
            <person name="Beckman K.B."/>
            <person name="Gohl D.M."/>
        </authorList>
    </citation>
    <scope>NUCLEOTIDE SEQUENCE</scope>
    <source>
        <strain evidence="3">Duluth1</strain>
        <tissue evidence="3">Whole animal</tissue>
    </source>
</reference>
<dbReference type="PROSITE" id="PS50060">
    <property type="entry name" value="MAM_2"/>
    <property type="match status" value="1"/>
</dbReference>